<dbReference type="KEGG" id="sdyn:Mal52_51320"/>
<gene>
    <name evidence="2" type="ORF">Mal52_51320</name>
</gene>
<proteinExistence type="predicted"/>
<dbReference type="AlphaFoldDB" id="A0A517ZVV9"/>
<protein>
    <submittedName>
        <fullName evidence="2">Uncharacterized protein</fullName>
    </submittedName>
</protein>
<evidence type="ECO:0000256" key="1">
    <source>
        <dbReference type="SAM" id="Coils"/>
    </source>
</evidence>
<accession>A0A517ZVV9</accession>
<dbReference type="RefSeq" id="WP_145379103.1">
    <property type="nucleotide sequence ID" value="NZ_CP036276.1"/>
</dbReference>
<reference evidence="2 3" key="1">
    <citation type="submission" date="2019-02" db="EMBL/GenBank/DDBJ databases">
        <title>Deep-cultivation of Planctomycetes and their phenomic and genomic characterization uncovers novel biology.</title>
        <authorList>
            <person name="Wiegand S."/>
            <person name="Jogler M."/>
            <person name="Boedeker C."/>
            <person name="Pinto D."/>
            <person name="Vollmers J."/>
            <person name="Rivas-Marin E."/>
            <person name="Kohn T."/>
            <person name="Peeters S.H."/>
            <person name="Heuer A."/>
            <person name="Rast P."/>
            <person name="Oberbeckmann S."/>
            <person name="Bunk B."/>
            <person name="Jeske O."/>
            <person name="Meyerdierks A."/>
            <person name="Storesund J.E."/>
            <person name="Kallscheuer N."/>
            <person name="Luecker S."/>
            <person name="Lage O.M."/>
            <person name="Pohl T."/>
            <person name="Merkel B.J."/>
            <person name="Hornburger P."/>
            <person name="Mueller R.-W."/>
            <person name="Bruemmer F."/>
            <person name="Labrenz M."/>
            <person name="Spormann A.M."/>
            <person name="Op den Camp H."/>
            <person name="Overmann J."/>
            <person name="Amann R."/>
            <person name="Jetten M.S.M."/>
            <person name="Mascher T."/>
            <person name="Medema M.H."/>
            <person name="Devos D.P."/>
            <person name="Kaster A.-K."/>
            <person name="Ovreas L."/>
            <person name="Rohde M."/>
            <person name="Galperin M.Y."/>
            <person name="Jogler C."/>
        </authorList>
    </citation>
    <scope>NUCLEOTIDE SEQUENCE [LARGE SCALE GENOMIC DNA]</scope>
    <source>
        <strain evidence="2 3">Mal52</strain>
    </source>
</reference>
<keyword evidence="3" id="KW-1185">Reference proteome</keyword>
<evidence type="ECO:0000313" key="3">
    <source>
        <dbReference type="Proteomes" id="UP000319383"/>
    </source>
</evidence>
<evidence type="ECO:0000313" key="2">
    <source>
        <dbReference type="EMBL" id="QDU46610.1"/>
    </source>
</evidence>
<keyword evidence="1" id="KW-0175">Coiled coil</keyword>
<organism evidence="2 3">
    <name type="scientific">Symmachiella dynata</name>
    <dbReference type="NCBI Taxonomy" id="2527995"/>
    <lineage>
        <taxon>Bacteria</taxon>
        <taxon>Pseudomonadati</taxon>
        <taxon>Planctomycetota</taxon>
        <taxon>Planctomycetia</taxon>
        <taxon>Planctomycetales</taxon>
        <taxon>Planctomycetaceae</taxon>
        <taxon>Symmachiella</taxon>
    </lineage>
</organism>
<sequence length="118" mass="13812">MSIVSNTKEIVDLIRKLDNQELYQKICDLRDEIFDIREQNLELREELKRLKEAEDISNELKRDGNVYIRKTTDGTESGPFCMACWDYDRKLVNVRKNNHGGLVFLICNICEARKGKTS</sequence>
<name>A0A517ZVV9_9PLAN</name>
<dbReference type="EMBL" id="CP036276">
    <property type="protein sequence ID" value="QDU46610.1"/>
    <property type="molecule type" value="Genomic_DNA"/>
</dbReference>
<feature type="coiled-coil region" evidence="1">
    <location>
        <begin position="33"/>
        <end position="63"/>
    </location>
</feature>
<dbReference type="Proteomes" id="UP000319383">
    <property type="component" value="Chromosome"/>
</dbReference>